<name>A0ABW1AVB8_9RHOO</name>
<dbReference type="RefSeq" id="WP_096448502.1">
    <property type="nucleotide sequence ID" value="NZ_JBHSOG010000093.1"/>
</dbReference>
<keyword evidence="1" id="KW-1133">Transmembrane helix</keyword>
<feature type="transmembrane region" description="Helical" evidence="1">
    <location>
        <begin position="152"/>
        <end position="170"/>
    </location>
</feature>
<evidence type="ECO:0000256" key="1">
    <source>
        <dbReference type="SAM" id="Phobius"/>
    </source>
</evidence>
<dbReference type="EMBL" id="JBHSOG010000093">
    <property type="protein sequence ID" value="MFC5771242.1"/>
    <property type="molecule type" value="Genomic_DNA"/>
</dbReference>
<gene>
    <name evidence="2" type="ORF">ACFPTN_17820</name>
</gene>
<proteinExistence type="predicted"/>
<organism evidence="2 3">
    <name type="scientific">Thauera sinica</name>
    <dbReference type="NCBI Taxonomy" id="2665146"/>
    <lineage>
        <taxon>Bacteria</taxon>
        <taxon>Pseudomonadati</taxon>
        <taxon>Pseudomonadota</taxon>
        <taxon>Betaproteobacteria</taxon>
        <taxon>Rhodocyclales</taxon>
        <taxon>Zoogloeaceae</taxon>
        <taxon>Thauera</taxon>
    </lineage>
</organism>
<keyword evidence="1" id="KW-0472">Membrane</keyword>
<keyword evidence="1" id="KW-0812">Transmembrane</keyword>
<feature type="transmembrane region" description="Helical" evidence="1">
    <location>
        <begin position="129"/>
        <end position="146"/>
    </location>
</feature>
<dbReference type="Proteomes" id="UP001595974">
    <property type="component" value="Unassembled WGS sequence"/>
</dbReference>
<evidence type="ECO:0000313" key="2">
    <source>
        <dbReference type="EMBL" id="MFC5771242.1"/>
    </source>
</evidence>
<keyword evidence="3" id="KW-1185">Reference proteome</keyword>
<protein>
    <submittedName>
        <fullName evidence="2">Uncharacterized protein</fullName>
    </submittedName>
</protein>
<evidence type="ECO:0000313" key="3">
    <source>
        <dbReference type="Proteomes" id="UP001595974"/>
    </source>
</evidence>
<reference evidence="3" key="1">
    <citation type="journal article" date="2019" name="Int. J. Syst. Evol. Microbiol.">
        <title>The Global Catalogue of Microorganisms (GCM) 10K type strain sequencing project: providing services to taxonomists for standard genome sequencing and annotation.</title>
        <authorList>
            <consortium name="The Broad Institute Genomics Platform"/>
            <consortium name="The Broad Institute Genome Sequencing Center for Infectious Disease"/>
            <person name="Wu L."/>
            <person name="Ma J."/>
        </authorList>
    </citation>
    <scope>NUCLEOTIDE SEQUENCE [LARGE SCALE GENOMIC DNA]</scope>
    <source>
        <strain evidence="3">SHR3</strain>
    </source>
</reference>
<accession>A0ABW1AVB8</accession>
<sequence length="199" mass="22439">MSAEDEDLRWIRSELAKLSRGAKGPENLGAAMIDRLAAGYEDRIAAERVVEIFARRNWKQRLWGVLRREPVPDARVALCSTFVDALFARGEITKQEQRVINVFRVVRFANDGRTEVALPSWTAYRRAKVMMTVLSATSLVALWLAWDVFSTSVVGIAISSTLGSLLGWIAREIYDSAWGRARVAKVLASRYPWLVLRAE</sequence>
<comment type="caution">
    <text evidence="2">The sequence shown here is derived from an EMBL/GenBank/DDBJ whole genome shotgun (WGS) entry which is preliminary data.</text>
</comment>